<dbReference type="GO" id="GO:0008270">
    <property type="term" value="F:zinc ion binding"/>
    <property type="evidence" value="ECO:0007669"/>
    <property type="project" value="UniProtKB-KW"/>
</dbReference>
<evidence type="ECO:0000256" key="3">
    <source>
        <dbReference type="ARBA" id="ARBA00018805"/>
    </source>
</evidence>
<evidence type="ECO:0000259" key="36">
    <source>
        <dbReference type="PROSITE" id="PS51206"/>
    </source>
</evidence>
<keyword evidence="13 33" id="KW-0863">Zinc-finger</keyword>
<dbReference type="InterPro" id="IPR010932">
    <property type="entry name" value="Lg_T_Ag_Polyomavir_C"/>
</dbReference>
<keyword evidence="22" id="KW-0413">Isomerase</keyword>
<evidence type="ECO:0000256" key="27">
    <source>
        <dbReference type="ARBA" id="ARBA00026077"/>
    </source>
</evidence>
<evidence type="ECO:0000256" key="22">
    <source>
        <dbReference type="ARBA" id="ARBA00023235"/>
    </source>
</evidence>
<dbReference type="PROSITE" id="PS51287">
    <property type="entry name" value="T_AG_OBD"/>
    <property type="match status" value="1"/>
</dbReference>
<evidence type="ECO:0000313" key="40">
    <source>
        <dbReference type="Proteomes" id="UP000101015"/>
    </source>
</evidence>
<dbReference type="Proteomes" id="UP000101015">
    <property type="component" value="Segment"/>
</dbReference>
<reference evidence="39 40" key="1">
    <citation type="journal article" date="2013" name="PLoS Pathog.">
        <title>Novel Polyomaviruses of Nonhuman Primates: Genetic and Serological Predictors for the Existence of Multiple Unknown Polyomaviruses within the Human Population.</title>
        <authorList>
            <person name="Scuda N."/>
            <person name="Madinda N.F."/>
            <person name="Akoua-Koffi C."/>
            <person name="Adjogoua E.V."/>
            <person name="Wevers D."/>
            <person name="Hofmann J."/>
            <person name="Cameron K.N."/>
            <person name="Leendertz S.A."/>
            <person name="Couacy-Hymann E."/>
            <person name="Robbins M."/>
            <person name="Boesch C."/>
            <person name="Jarvis M.A."/>
            <person name="Moens U."/>
            <person name="Mugisha L."/>
            <person name="Calvignac-Spencer S."/>
            <person name="Leendertz F.H."/>
            <person name="Ehlers B."/>
        </authorList>
    </citation>
    <scope>NUCLEOTIDE SEQUENCE [LARGE SCALE GENOMIC DNA]</scope>
    <source>
        <strain evidence="39">1960</strain>
    </source>
</reference>
<dbReference type="InterPro" id="IPR017910">
    <property type="entry name" value="Znf_lg_T-Ag_D1-typ"/>
</dbReference>
<keyword evidence="25" id="KW-1078">G1/S host cell cycle checkpoint dysregulation by virus</keyword>
<dbReference type="Gene3D" id="1.10.287.110">
    <property type="entry name" value="DnaJ domain"/>
    <property type="match status" value="1"/>
</dbReference>
<dbReference type="InterPro" id="IPR027417">
    <property type="entry name" value="P-loop_NTPase"/>
</dbReference>
<keyword evidence="40" id="KW-1185">Reference proteome</keyword>
<dbReference type="PROSITE" id="PS51341">
    <property type="entry name" value="ZF_LTAG_D1"/>
    <property type="match status" value="1"/>
</dbReference>
<dbReference type="InterPro" id="IPR003133">
    <property type="entry name" value="T_Ag_DNA-bd"/>
</dbReference>
<dbReference type="GO" id="GO:0005524">
    <property type="term" value="F:ATP binding"/>
    <property type="evidence" value="ECO:0007669"/>
    <property type="project" value="UniProtKB-KW"/>
</dbReference>
<dbReference type="GO" id="GO:0006260">
    <property type="term" value="P:DNA replication"/>
    <property type="evidence" value="ECO:0007669"/>
    <property type="project" value="UniProtKB-KW"/>
</dbReference>
<dbReference type="Gene3D" id="1.10.10.510">
    <property type="entry name" value="Zinc finger, large T-antigen D1 domain"/>
    <property type="match status" value="1"/>
</dbReference>
<dbReference type="SUPFAM" id="SSF46565">
    <property type="entry name" value="Chaperone J-domain"/>
    <property type="match status" value="1"/>
</dbReference>
<feature type="compositionally biased region" description="Polar residues" evidence="34">
    <location>
        <begin position="160"/>
        <end position="169"/>
    </location>
</feature>
<dbReference type="EMBL" id="JX159987">
    <property type="protein sequence ID" value="AFU25611.2"/>
    <property type="molecule type" value="Genomic_DNA"/>
</dbReference>
<evidence type="ECO:0000256" key="23">
    <source>
        <dbReference type="ARBA" id="ARBA00023258"/>
    </source>
</evidence>
<evidence type="ECO:0000256" key="34">
    <source>
        <dbReference type="SAM" id="MobiDB-lite"/>
    </source>
</evidence>
<feature type="region of interest" description="Disordered" evidence="34">
    <location>
        <begin position="125"/>
        <end position="181"/>
    </location>
</feature>
<evidence type="ECO:0000256" key="24">
    <source>
        <dbReference type="ARBA" id="ARBA00023280"/>
    </source>
</evidence>
<evidence type="ECO:0000256" key="15">
    <source>
        <dbReference type="ARBA" id="ARBA00022806"/>
    </source>
</evidence>
<protein>
    <recommendedName>
        <fullName evidence="3">Large T antigen</fullName>
        <ecNumber evidence="29">5.6.2.4</ecNumber>
    </recommendedName>
    <alternativeName>
        <fullName evidence="30">DNA 3'-5' helicase large T antigen</fullName>
    </alternativeName>
</protein>
<dbReference type="GO" id="GO:0039576">
    <property type="term" value="P:symbiont-mediated suppression of host JAK-STAT cascade via inhibition of JAK1 activity"/>
    <property type="evidence" value="ECO:0007669"/>
    <property type="project" value="UniProtKB-KW"/>
</dbReference>
<keyword evidence="9" id="KW-1090">Inhibition of host innate immune response by virus</keyword>
<evidence type="ECO:0000256" key="9">
    <source>
        <dbReference type="ARBA" id="ARBA00022632"/>
    </source>
</evidence>
<dbReference type="InterPro" id="IPR001623">
    <property type="entry name" value="DnaJ_domain"/>
</dbReference>
<comment type="subunit">
    <text evidence="27">Forms homohexamers in the presence of ATP. Interacts with host HDAC1. Interacts (via LXCXE domain) with host RB1; the interaction induces the aberrant dissociation of RB1-E2F1 complex thereby disrupting RB1's activity. Interacts (via LXCXE domain) with host pRB-related proteins RBL1 and RBL2. Interacts (via C-terminus) with host TOP1 and POLA1 allowing DNA replication. Interacts with host preinitiation complex components TBP, TFIIA and TFIID to regulate transcription initiation.</text>
</comment>
<dbReference type="GeneID" id="14258162"/>
<evidence type="ECO:0000256" key="16">
    <source>
        <dbReference type="ARBA" id="ARBA00022830"/>
    </source>
</evidence>
<evidence type="ECO:0000256" key="2">
    <source>
        <dbReference type="ARBA" id="ARBA00004147"/>
    </source>
</evidence>
<comment type="cofactor">
    <cofactor evidence="1">
        <name>Mg(2+)</name>
        <dbReference type="ChEBI" id="CHEBI:18420"/>
    </cofactor>
</comment>
<dbReference type="Pfam" id="PF06431">
    <property type="entry name" value="Polyoma_lg_T_C"/>
    <property type="match status" value="1"/>
</dbReference>
<dbReference type="RefSeq" id="YP_007195273.2">
    <property type="nucleotide sequence ID" value="NC_019853.1"/>
</dbReference>
<evidence type="ECO:0000256" key="21">
    <source>
        <dbReference type="ARBA" id="ARBA00023125"/>
    </source>
</evidence>
<dbReference type="InterPro" id="IPR037102">
    <property type="entry name" value="Znf_lg_T-Ag_D1_dom_sf"/>
</dbReference>
<keyword evidence="26" id="KW-1096">Inhibition of host JAK1 by virus</keyword>
<dbReference type="InterPro" id="IPR036869">
    <property type="entry name" value="J_dom_sf"/>
</dbReference>
<dbReference type="KEGG" id="vg:14258162"/>
<dbReference type="GO" id="GO:0043138">
    <property type="term" value="F:3'-5' DNA helicase activity"/>
    <property type="evidence" value="ECO:0007669"/>
    <property type="project" value="UniProtKB-EC"/>
</dbReference>
<dbReference type="Pfam" id="PF02217">
    <property type="entry name" value="T_Ag_DNA_bind"/>
    <property type="match status" value="1"/>
</dbReference>
<dbReference type="Gene3D" id="3.40.50.300">
    <property type="entry name" value="P-loop containing nucleotide triphosphate hydrolases"/>
    <property type="match status" value="1"/>
</dbReference>
<evidence type="ECO:0000256" key="26">
    <source>
        <dbReference type="ARBA" id="ARBA00023318"/>
    </source>
</evidence>
<keyword evidence="17" id="KW-0862">Zinc</keyword>
<evidence type="ECO:0000256" key="28">
    <source>
        <dbReference type="ARBA" id="ARBA00034617"/>
    </source>
</evidence>
<dbReference type="EC" id="5.6.2.4" evidence="29"/>
<evidence type="ECO:0000256" key="29">
    <source>
        <dbReference type="ARBA" id="ARBA00034808"/>
    </source>
</evidence>
<feature type="compositionally biased region" description="Polar residues" evidence="34">
    <location>
        <begin position="687"/>
        <end position="697"/>
    </location>
</feature>
<dbReference type="PIRSF" id="PIRSF003368">
    <property type="entry name" value="Large_T_antigen_polyomaV"/>
    <property type="match status" value="1"/>
</dbReference>
<name>K7QKH9_9POLY</name>
<evidence type="ECO:0000256" key="1">
    <source>
        <dbReference type="ARBA" id="ARBA00001946"/>
    </source>
</evidence>
<evidence type="ECO:0000259" key="37">
    <source>
        <dbReference type="PROSITE" id="PS51287"/>
    </source>
</evidence>
<keyword evidence="15" id="KW-0347">Helicase</keyword>
<feature type="compositionally biased region" description="Low complexity" evidence="34">
    <location>
        <begin position="127"/>
        <end position="139"/>
    </location>
</feature>
<dbReference type="SUPFAM" id="SSF52540">
    <property type="entry name" value="P-loop containing nucleoside triphosphate hydrolases"/>
    <property type="match status" value="1"/>
</dbReference>
<keyword evidence="21 32" id="KW-0238">DNA-binding</keyword>
<evidence type="ECO:0000256" key="13">
    <source>
        <dbReference type="ARBA" id="ARBA00022771"/>
    </source>
</evidence>
<dbReference type="OrthoDB" id="14669at10239"/>
<keyword evidence="19" id="KW-0460">Magnesium</keyword>
<evidence type="ECO:0000256" key="8">
    <source>
        <dbReference type="ARBA" id="ARBA00022581"/>
    </source>
</evidence>
<evidence type="ECO:0000256" key="30">
    <source>
        <dbReference type="ARBA" id="ARBA00045019"/>
    </source>
</evidence>
<evidence type="ECO:0000256" key="14">
    <source>
        <dbReference type="ARBA" id="ARBA00022801"/>
    </source>
</evidence>
<dbReference type="GO" id="GO:0042025">
    <property type="term" value="C:host cell nucleus"/>
    <property type="evidence" value="ECO:0007669"/>
    <property type="project" value="UniProtKB-SubCell"/>
</dbReference>
<keyword evidence="14" id="KW-0378">Hydrolase</keyword>
<dbReference type="InterPro" id="IPR016392">
    <property type="entry name" value="Lg_T_Ag_polyomavir"/>
</dbReference>
<accession>K7QKH9</accession>
<proteinExistence type="predicted"/>
<dbReference type="SMART" id="SM00271">
    <property type="entry name" value="DnaJ"/>
    <property type="match status" value="1"/>
</dbReference>
<keyword evidence="18" id="KW-0067">ATP-binding</keyword>
<dbReference type="PROSITE" id="PS50076">
    <property type="entry name" value="DNAJ_2"/>
    <property type="match status" value="1"/>
</dbReference>
<dbReference type="Gene3D" id="1.20.1050.70">
    <property type="entry name" value="Large T antigen, SV40, domain 3"/>
    <property type="match status" value="1"/>
</dbReference>
<keyword evidence="12" id="KW-0547">Nucleotide-binding</keyword>
<dbReference type="GO" id="GO:0003688">
    <property type="term" value="F:DNA replication origin binding"/>
    <property type="evidence" value="ECO:0007669"/>
    <property type="project" value="InterPro"/>
</dbReference>
<evidence type="ECO:0000256" key="10">
    <source>
        <dbReference type="ARBA" id="ARBA00022705"/>
    </source>
</evidence>
<dbReference type="SUPFAM" id="SSF55464">
    <property type="entry name" value="Origin of replication-binding domain, RBD-like"/>
    <property type="match status" value="1"/>
</dbReference>
<evidence type="ECO:0000256" key="7">
    <source>
        <dbReference type="ARBA" id="ARBA00022562"/>
    </source>
</evidence>
<keyword evidence="20" id="KW-0007">Acetylation</keyword>
<evidence type="ECO:0000256" key="5">
    <source>
        <dbReference type="ARBA" id="ARBA00022518"/>
    </source>
</evidence>
<evidence type="ECO:0000256" key="12">
    <source>
        <dbReference type="ARBA" id="ARBA00022741"/>
    </source>
</evidence>
<keyword evidence="5" id="KW-0244">Early protein</keyword>
<keyword evidence="4" id="KW-1121">Modulation of host cell cycle by virus</keyword>
<dbReference type="GO" id="GO:0016787">
    <property type="term" value="F:hydrolase activity"/>
    <property type="evidence" value="ECO:0007669"/>
    <property type="project" value="UniProtKB-KW"/>
</dbReference>
<feature type="domain" description="T-ag OBD" evidence="37">
    <location>
        <begin position="187"/>
        <end position="301"/>
    </location>
</feature>
<keyword evidence="23" id="KW-0922">Interferon antiviral system evasion</keyword>
<keyword evidence="11" id="KW-0479">Metal-binding</keyword>
<evidence type="ECO:0000256" key="18">
    <source>
        <dbReference type="ARBA" id="ARBA00022840"/>
    </source>
</evidence>
<evidence type="ECO:0000256" key="20">
    <source>
        <dbReference type="ARBA" id="ARBA00022990"/>
    </source>
</evidence>
<evidence type="ECO:0000256" key="4">
    <source>
        <dbReference type="ARBA" id="ARBA00022504"/>
    </source>
</evidence>
<dbReference type="InterPro" id="IPR014015">
    <property type="entry name" value="Helicase_SF3_DNA-vir"/>
</dbReference>
<evidence type="ECO:0000256" key="17">
    <source>
        <dbReference type="ARBA" id="ARBA00022833"/>
    </source>
</evidence>
<feature type="domain" description="T-ag D1-type" evidence="38">
    <location>
        <begin position="309"/>
        <end position="401"/>
    </location>
</feature>
<dbReference type="GO" id="GO:0039502">
    <property type="term" value="P:symbiont-mediated suppression of host type I interferon-mediated signaling pathway"/>
    <property type="evidence" value="ECO:0007669"/>
    <property type="project" value="UniProtKB-KW"/>
</dbReference>
<keyword evidence="10" id="KW-0235">DNA replication</keyword>
<feature type="domain" description="J" evidence="35">
    <location>
        <begin position="12"/>
        <end position="77"/>
    </location>
</feature>
<dbReference type="PROSITE" id="PS51206">
    <property type="entry name" value="SF3_HELICASE_1"/>
    <property type="match status" value="1"/>
</dbReference>
<feature type="domain" description="SF3 helicase" evidence="36">
    <location>
        <begin position="441"/>
        <end position="601"/>
    </location>
</feature>
<evidence type="ECO:0000256" key="19">
    <source>
        <dbReference type="ARBA" id="ARBA00022842"/>
    </source>
</evidence>
<evidence type="ECO:0000256" key="25">
    <source>
        <dbReference type="ARBA" id="ARBA00023309"/>
    </source>
</evidence>
<keyword evidence="7" id="KW-1048">Host nucleus</keyword>
<comment type="subcellular location">
    <subcellularLocation>
        <location evidence="2">Host nucleus</location>
    </subcellularLocation>
</comment>
<evidence type="ECO:0000256" key="6">
    <source>
        <dbReference type="ARBA" id="ARBA00022553"/>
    </source>
</evidence>
<sequence length="697" mass="79531">MDRFLTREEGMELMDLLKIPLSSYGNFSVMKFAYKKKSLEYHPDKGGDPEKMARLNSLWSKLQEGVYQARQEFAAEHGPQHDVPSWCTGDVPPHGTREWDAWWSAFNTEWDTMFDHLDDPNLFCNESSISSDSPRPNSPTETISGDPGEENSGKRRPSDPNCSQGSFSATPPKPKKSKNDYVPSDFPDGVRGFLSSAVYSNKTVSAFLIYTTHEKAEFLYRKLDKFNPDFKSRHVFQEASLVFIMTPGKHRVSAIRNFCLTHCTVSFLLCKAVIKQVECYRCLCEQPFKLIEESKAGIFEYEFCEENGKPTCNWNLIAEFAVASRLDDPLLIMAHYLDFAFEPSVCTKCAKKILKAHYNYHSLHHKNAKLFKESKSQKSICQQAADVMMARQRLKLLECTRKELLEERFKLMFEKLTDCFGSVKILQLMAGVAWYSCLFENIDDVVLKILQLIVENVPKKRNILFRGPINSGKTTFAAALLNLLGGKTLNINCPADKLAFELGCAIDQYFVIFEDVKGQIALNKKLQPGQGVSNLDNLRDHLDGSIKVNLEKKHVNKKSQIFPPSLVTMNEYLLPETLYTRFSYVLNFTVKETLRESLAKNDRLMQDRILQDGLTILVLLLWHCGPEMFTDALQEDVKYWKEILDKYCGINRFSDMLQNIRDGKDPLEGLVIEVEEEVGGNSENGNDSMNDSGFQTQ</sequence>
<evidence type="ECO:0000256" key="33">
    <source>
        <dbReference type="PROSITE-ProRule" id="PRU00671"/>
    </source>
</evidence>
<dbReference type="Gene3D" id="3.40.1310.20">
    <property type="match status" value="1"/>
</dbReference>
<evidence type="ECO:0000259" key="35">
    <source>
        <dbReference type="PROSITE" id="PS50076"/>
    </source>
</evidence>
<keyword evidence="8" id="KW-0945">Host-virus interaction</keyword>
<evidence type="ECO:0000313" key="39">
    <source>
        <dbReference type="EMBL" id="AFU25611.2"/>
    </source>
</evidence>
<keyword evidence="6" id="KW-0597">Phosphoprotein</keyword>
<evidence type="ECO:0000256" key="31">
    <source>
        <dbReference type="ARBA" id="ARBA00048988"/>
    </source>
</evidence>
<feature type="DNA-binding region" description="T-ag OBD" evidence="32">
    <location>
        <begin position="187"/>
        <end position="301"/>
    </location>
</feature>
<dbReference type="GO" id="GO:0052170">
    <property type="term" value="P:symbiont-mediated suppression of host innate immune response"/>
    <property type="evidence" value="ECO:0007669"/>
    <property type="project" value="UniProtKB-KW"/>
</dbReference>
<comment type="catalytic activity">
    <reaction evidence="31">
        <text>ATP + H2O = ADP + phosphate + H(+)</text>
        <dbReference type="Rhea" id="RHEA:13065"/>
        <dbReference type="ChEBI" id="CHEBI:15377"/>
        <dbReference type="ChEBI" id="CHEBI:15378"/>
        <dbReference type="ChEBI" id="CHEBI:30616"/>
        <dbReference type="ChEBI" id="CHEBI:43474"/>
        <dbReference type="ChEBI" id="CHEBI:456216"/>
        <dbReference type="EC" id="5.6.2.4"/>
    </reaction>
</comment>
<evidence type="ECO:0000259" key="38">
    <source>
        <dbReference type="PROSITE" id="PS51341"/>
    </source>
</evidence>
<evidence type="ECO:0000256" key="11">
    <source>
        <dbReference type="ARBA" id="ARBA00022723"/>
    </source>
</evidence>
<keyword evidence="16" id="KW-1114">Inhibition of host interferon signaling pathway by virus</keyword>
<organism evidence="39 40">
    <name type="scientific">Alphapolyomavirus apaniscus</name>
    <dbReference type="NCBI Taxonomy" id="1236391"/>
    <lineage>
        <taxon>Viruses</taxon>
        <taxon>Monodnaviria</taxon>
        <taxon>Shotokuvirae</taxon>
        <taxon>Cossaviricota</taxon>
        <taxon>Papovaviricetes</taxon>
        <taxon>Sepolyvirales</taxon>
        <taxon>Polyomaviridae</taxon>
        <taxon>Alphapolyomavirus</taxon>
    </lineage>
</organism>
<evidence type="ECO:0000256" key="32">
    <source>
        <dbReference type="PROSITE-ProRule" id="PRU00620"/>
    </source>
</evidence>
<comment type="catalytic activity">
    <reaction evidence="28">
        <text>Couples ATP hydrolysis with the unwinding of duplex DNA by translocating in the 3'-5' direction.</text>
        <dbReference type="EC" id="5.6.2.4"/>
    </reaction>
</comment>
<keyword evidence="24" id="KW-0899">Viral immunoevasion</keyword>
<feature type="region of interest" description="Disordered" evidence="34">
    <location>
        <begin position="676"/>
        <end position="697"/>
    </location>
</feature>
<dbReference type="GO" id="GO:0039645">
    <property type="term" value="P:symbiont-mediated perturbation of host cell cycle G1/S transition checkpoint"/>
    <property type="evidence" value="ECO:0007669"/>
    <property type="project" value="UniProtKB-KW"/>
</dbReference>